<dbReference type="EMBL" id="JADIMF010000153">
    <property type="protein sequence ID" value="MBO8469987.1"/>
    <property type="molecule type" value="Genomic_DNA"/>
</dbReference>
<name>A0A9D9ICB1_9SPIO</name>
<dbReference type="Proteomes" id="UP000810292">
    <property type="component" value="Unassembled WGS sequence"/>
</dbReference>
<organism evidence="1 2">
    <name type="scientific">Candidatus Ornithospirochaeta stercoravium</name>
    <dbReference type="NCBI Taxonomy" id="2840897"/>
    <lineage>
        <taxon>Bacteria</taxon>
        <taxon>Pseudomonadati</taxon>
        <taxon>Spirochaetota</taxon>
        <taxon>Spirochaetia</taxon>
        <taxon>Spirochaetales</taxon>
        <taxon>Spirochaetaceae</taxon>
        <taxon>Spirochaetaceae incertae sedis</taxon>
        <taxon>Candidatus Ornithospirochaeta</taxon>
    </lineage>
</organism>
<reference evidence="1" key="1">
    <citation type="submission" date="2020-10" db="EMBL/GenBank/DDBJ databases">
        <authorList>
            <person name="Gilroy R."/>
        </authorList>
    </citation>
    <scope>NUCLEOTIDE SEQUENCE</scope>
    <source>
        <strain evidence="1">14700</strain>
    </source>
</reference>
<protein>
    <submittedName>
        <fullName evidence="1">Uncharacterized protein</fullName>
    </submittedName>
</protein>
<dbReference type="AlphaFoldDB" id="A0A9D9ICB1"/>
<gene>
    <name evidence="1" type="ORF">IAA72_09425</name>
</gene>
<proteinExistence type="predicted"/>
<evidence type="ECO:0000313" key="2">
    <source>
        <dbReference type="Proteomes" id="UP000810292"/>
    </source>
</evidence>
<accession>A0A9D9ICB1</accession>
<evidence type="ECO:0000313" key="1">
    <source>
        <dbReference type="EMBL" id="MBO8469987.1"/>
    </source>
</evidence>
<reference evidence="1" key="2">
    <citation type="journal article" date="2021" name="PeerJ">
        <title>Extensive microbial diversity within the chicken gut microbiome revealed by metagenomics and culture.</title>
        <authorList>
            <person name="Gilroy R."/>
            <person name="Ravi A."/>
            <person name="Getino M."/>
            <person name="Pursley I."/>
            <person name="Horton D.L."/>
            <person name="Alikhan N.F."/>
            <person name="Baker D."/>
            <person name="Gharbi K."/>
            <person name="Hall N."/>
            <person name="Watson M."/>
            <person name="Adriaenssens E.M."/>
            <person name="Foster-Nyarko E."/>
            <person name="Jarju S."/>
            <person name="Secka A."/>
            <person name="Antonio M."/>
            <person name="Oren A."/>
            <person name="Chaudhuri R.R."/>
            <person name="La Ragione R."/>
            <person name="Hildebrand F."/>
            <person name="Pallen M.J."/>
        </authorList>
    </citation>
    <scope>NUCLEOTIDE SEQUENCE</scope>
    <source>
        <strain evidence="1">14700</strain>
    </source>
</reference>
<sequence length="94" mass="10501">MDGDKETGWVSIVSYDGNGGDLETYLDMPLAIWRRIEQGEDITLKGTGAYEGLTLTSSWHFKDRLVTIWQESDEYGGAECAIDKPIEKLAVDID</sequence>
<comment type="caution">
    <text evidence="1">The sequence shown here is derived from an EMBL/GenBank/DDBJ whole genome shotgun (WGS) entry which is preliminary data.</text>
</comment>